<keyword evidence="2" id="KW-0433">Leucine-rich repeat</keyword>
<comment type="similarity">
    <text evidence="1">Belongs to the disease resistance NB-LRR family.</text>
</comment>
<dbReference type="Pfam" id="PF00931">
    <property type="entry name" value="NB-ARC"/>
    <property type="match status" value="1"/>
</dbReference>
<evidence type="ECO:0000259" key="8">
    <source>
        <dbReference type="Pfam" id="PF18052"/>
    </source>
</evidence>
<evidence type="ECO:0000256" key="3">
    <source>
        <dbReference type="ARBA" id="ARBA00022737"/>
    </source>
</evidence>
<gene>
    <name evidence="9" type="ORF">LUZ62_063842</name>
</gene>
<keyword evidence="4" id="KW-0547">Nucleotide-binding</keyword>
<dbReference type="Proteomes" id="UP001140206">
    <property type="component" value="Chromosome 3"/>
</dbReference>
<dbReference type="AlphaFoldDB" id="A0AAV8EDT1"/>
<dbReference type="PRINTS" id="PR00364">
    <property type="entry name" value="DISEASERSIST"/>
</dbReference>
<evidence type="ECO:0000256" key="1">
    <source>
        <dbReference type="ARBA" id="ARBA00008894"/>
    </source>
</evidence>
<comment type="caution">
    <text evidence="9">The sequence shown here is derived from an EMBL/GenBank/DDBJ whole genome shotgun (WGS) entry which is preliminary data.</text>
</comment>
<accession>A0AAV8EDT1</accession>
<dbReference type="PANTHER" id="PTHR36766:SF60">
    <property type="entry name" value="NB-ARC DOMAIN-CONTAINING PROTEIN"/>
    <property type="match status" value="1"/>
</dbReference>
<dbReference type="InterPro" id="IPR027417">
    <property type="entry name" value="P-loop_NTPase"/>
</dbReference>
<dbReference type="GO" id="GO:0006952">
    <property type="term" value="P:defense response"/>
    <property type="evidence" value="ECO:0007669"/>
    <property type="project" value="UniProtKB-KW"/>
</dbReference>
<evidence type="ECO:0000256" key="6">
    <source>
        <dbReference type="ARBA" id="ARBA00022840"/>
    </source>
</evidence>
<dbReference type="InterPro" id="IPR041118">
    <property type="entry name" value="Rx_N"/>
</dbReference>
<sequence length="344" mass="38869">MATAATIALAGLRVIASPVMKRLVDKGFSYVGMDVPNELKDLVDRVLPQLAIATKASEEIRMDMPELKAWLQKLKDTYDDAEDILDEVEYQTITKKIKHEKRAFMEYGSVVGELLKEPDSSENKLYSVVAIVGIGGAGKTTLAQHIYHDPDVEKHFDMRMWVSLTRKLDVIKHTKAMIESASLSKEHPQSSTLEALHSILVETLSRSKKVLVVLDDLWYNKSEEDDWCNKNEDEEWKRLLAPFNSISGSTTILLTSRSEKLPGLLGNEKIIIKLRKLTNDVSIALFRHYACLDKMHETPLKNELEEISLQIVQNLPPFPLAIESVALQLRGQREKVLPKKNVLG</sequence>
<name>A0AAV8EDT1_9POAL</name>
<evidence type="ECO:0000256" key="5">
    <source>
        <dbReference type="ARBA" id="ARBA00022821"/>
    </source>
</evidence>
<protein>
    <submittedName>
        <fullName evidence="9">Disease resistance protein (CC-NBS-LRR class) family</fullName>
    </submittedName>
</protein>
<keyword evidence="6" id="KW-0067">ATP-binding</keyword>
<evidence type="ECO:0000256" key="2">
    <source>
        <dbReference type="ARBA" id="ARBA00022614"/>
    </source>
</evidence>
<dbReference type="GO" id="GO:0005524">
    <property type="term" value="F:ATP binding"/>
    <property type="evidence" value="ECO:0007669"/>
    <property type="project" value="UniProtKB-KW"/>
</dbReference>
<reference evidence="9" key="1">
    <citation type="submission" date="2022-08" db="EMBL/GenBank/DDBJ databases">
        <authorList>
            <person name="Marques A."/>
        </authorList>
    </citation>
    <scope>NUCLEOTIDE SEQUENCE</scope>
    <source>
        <strain evidence="9">RhyPub2mFocal</strain>
        <tissue evidence="9">Leaves</tissue>
    </source>
</reference>
<dbReference type="InterPro" id="IPR002182">
    <property type="entry name" value="NB-ARC"/>
</dbReference>
<evidence type="ECO:0000256" key="4">
    <source>
        <dbReference type="ARBA" id="ARBA00022741"/>
    </source>
</evidence>
<feature type="domain" description="NB-ARC" evidence="7">
    <location>
        <begin position="110"/>
        <end position="291"/>
    </location>
</feature>
<evidence type="ECO:0000259" key="7">
    <source>
        <dbReference type="Pfam" id="PF00931"/>
    </source>
</evidence>
<dbReference type="Gene3D" id="3.40.50.300">
    <property type="entry name" value="P-loop containing nucleotide triphosphate hydrolases"/>
    <property type="match status" value="1"/>
</dbReference>
<keyword evidence="5" id="KW-0611">Plant defense</keyword>
<evidence type="ECO:0000313" key="10">
    <source>
        <dbReference type="Proteomes" id="UP001140206"/>
    </source>
</evidence>
<keyword evidence="3" id="KW-0677">Repeat</keyword>
<feature type="domain" description="Disease resistance N-terminal" evidence="8">
    <location>
        <begin position="35"/>
        <end position="102"/>
    </location>
</feature>
<keyword evidence="10" id="KW-1185">Reference proteome</keyword>
<dbReference type="SUPFAM" id="SSF52540">
    <property type="entry name" value="P-loop containing nucleoside triphosphate hydrolases"/>
    <property type="match status" value="1"/>
</dbReference>
<dbReference type="PANTHER" id="PTHR36766">
    <property type="entry name" value="PLANT BROAD-SPECTRUM MILDEW RESISTANCE PROTEIN RPW8"/>
    <property type="match status" value="1"/>
</dbReference>
<dbReference type="EMBL" id="JAMFTS010000003">
    <property type="protein sequence ID" value="KAJ4779585.1"/>
    <property type="molecule type" value="Genomic_DNA"/>
</dbReference>
<organism evidence="9 10">
    <name type="scientific">Rhynchospora pubera</name>
    <dbReference type="NCBI Taxonomy" id="906938"/>
    <lineage>
        <taxon>Eukaryota</taxon>
        <taxon>Viridiplantae</taxon>
        <taxon>Streptophyta</taxon>
        <taxon>Embryophyta</taxon>
        <taxon>Tracheophyta</taxon>
        <taxon>Spermatophyta</taxon>
        <taxon>Magnoliopsida</taxon>
        <taxon>Liliopsida</taxon>
        <taxon>Poales</taxon>
        <taxon>Cyperaceae</taxon>
        <taxon>Cyperoideae</taxon>
        <taxon>Rhynchosporeae</taxon>
        <taxon>Rhynchospora</taxon>
    </lineage>
</organism>
<dbReference type="GO" id="GO:0043531">
    <property type="term" value="F:ADP binding"/>
    <property type="evidence" value="ECO:0007669"/>
    <property type="project" value="InterPro"/>
</dbReference>
<proteinExistence type="inferred from homology"/>
<evidence type="ECO:0000313" key="9">
    <source>
        <dbReference type="EMBL" id="KAJ4779585.1"/>
    </source>
</evidence>
<dbReference type="Pfam" id="PF18052">
    <property type="entry name" value="Rx_N"/>
    <property type="match status" value="1"/>
</dbReference>